<keyword evidence="5" id="KW-0547">Nucleotide-binding</keyword>
<dbReference type="EMBL" id="CAJOAZ010004546">
    <property type="protein sequence ID" value="CAF4064348.1"/>
    <property type="molecule type" value="Genomic_DNA"/>
</dbReference>
<dbReference type="Pfam" id="PF01061">
    <property type="entry name" value="ABC2_membrane"/>
    <property type="match status" value="1"/>
</dbReference>
<feature type="transmembrane region" description="Helical" evidence="9">
    <location>
        <begin position="332"/>
        <end position="354"/>
    </location>
</feature>
<dbReference type="InterPro" id="IPR003439">
    <property type="entry name" value="ABC_transporter-like_ATP-bd"/>
</dbReference>
<evidence type="ECO:0000259" key="10">
    <source>
        <dbReference type="PROSITE" id="PS50893"/>
    </source>
</evidence>
<dbReference type="AlphaFoldDB" id="A0A819SRV8"/>
<dbReference type="InterPro" id="IPR027417">
    <property type="entry name" value="P-loop_NTPase"/>
</dbReference>
<evidence type="ECO:0000256" key="3">
    <source>
        <dbReference type="ARBA" id="ARBA00022448"/>
    </source>
</evidence>
<evidence type="ECO:0000256" key="4">
    <source>
        <dbReference type="ARBA" id="ARBA00022692"/>
    </source>
</evidence>
<evidence type="ECO:0000256" key="8">
    <source>
        <dbReference type="ARBA" id="ARBA00023136"/>
    </source>
</evidence>
<feature type="transmembrane region" description="Helical" evidence="9">
    <location>
        <begin position="411"/>
        <end position="432"/>
    </location>
</feature>
<evidence type="ECO:0000313" key="13">
    <source>
        <dbReference type="Proteomes" id="UP000663844"/>
    </source>
</evidence>
<evidence type="ECO:0000313" key="12">
    <source>
        <dbReference type="EMBL" id="CAF4064348.1"/>
    </source>
</evidence>
<dbReference type="GO" id="GO:0016887">
    <property type="term" value="F:ATP hydrolysis activity"/>
    <property type="evidence" value="ECO:0007669"/>
    <property type="project" value="InterPro"/>
</dbReference>
<sequence>MNAIMGPTGSGKSSLIDILARRKDPHGLSGQIFLDGQVLPASYKYIVGYVVQQDIICGTLTVKENLMFSVNVRVSDISEKERKERVMNVISKLGLDSCADSKVGTEFTRGISGGEKKRTCIGMEMVLEPKILFLDEPTSGLDAATAYNVMKYLKELSAKGRTIIFSIHQPRYSIFKLFDKLLLMCNGRCVYNGLNASLLPYFRECGHICEEHDNSADFALDVLIKANEQKDDVDNLYNTYEQSEMHQNITSYLTGQEYANDLNNISRAEKGAPGRSFGMEIYYVSQRTLRNAIRDPALFLSQVVVSIVLGLLVGLVFYDMDNTIDPGIQNRLGAIFFIIVSQIFSTVTALEPFLKERALFIHEHNSGYYRIPTFFFAKLLCDVLPMRIIPSIVFSLIAYFMSGLQRSAGQFFVFLVTIFMSSVFGSAMCFFISACIKTFAVALIVVVLIFVVMLVFSGFLISLSSVFSWLSWIQWISAFRYASNVLTVNEFQNSYFCLSNATNICPVSGTRTLMKQEIDYNTDWDMWKYFFALTMIAITFFLLAFMRLLRVR</sequence>
<feature type="transmembrane region" description="Helical" evidence="9">
    <location>
        <begin position="439"/>
        <end position="461"/>
    </location>
</feature>
<gene>
    <name evidence="11" type="ORF">JYZ213_LOCUS42594</name>
    <name evidence="12" type="ORF">OXD698_LOCUS33329</name>
</gene>
<feature type="transmembrane region" description="Helical" evidence="9">
    <location>
        <begin position="375"/>
        <end position="399"/>
    </location>
</feature>
<proteinExistence type="inferred from homology"/>
<dbReference type="SUPFAM" id="SSF52540">
    <property type="entry name" value="P-loop containing nucleoside triphosphate hydrolases"/>
    <property type="match status" value="1"/>
</dbReference>
<dbReference type="InterPro" id="IPR043926">
    <property type="entry name" value="ABCG_dom"/>
</dbReference>
<feature type="transmembrane region" description="Helical" evidence="9">
    <location>
        <begin position="529"/>
        <end position="549"/>
    </location>
</feature>
<dbReference type="PROSITE" id="PS50893">
    <property type="entry name" value="ABC_TRANSPORTER_2"/>
    <property type="match status" value="1"/>
</dbReference>
<evidence type="ECO:0000313" key="11">
    <source>
        <dbReference type="EMBL" id="CAF1485043.1"/>
    </source>
</evidence>
<keyword evidence="7 9" id="KW-1133">Transmembrane helix</keyword>
<evidence type="ECO:0000256" key="2">
    <source>
        <dbReference type="ARBA" id="ARBA00005814"/>
    </source>
</evidence>
<feature type="transmembrane region" description="Helical" evidence="9">
    <location>
        <begin position="297"/>
        <end position="320"/>
    </location>
</feature>
<dbReference type="SMART" id="SM00382">
    <property type="entry name" value="AAA"/>
    <property type="match status" value="1"/>
</dbReference>
<evidence type="ECO:0000256" key="6">
    <source>
        <dbReference type="ARBA" id="ARBA00022840"/>
    </source>
</evidence>
<name>A0A819SRV8_9BILA</name>
<dbReference type="Proteomes" id="UP000663845">
    <property type="component" value="Unassembled WGS sequence"/>
</dbReference>
<dbReference type="GO" id="GO:0016324">
    <property type="term" value="C:apical plasma membrane"/>
    <property type="evidence" value="ECO:0007669"/>
    <property type="project" value="UniProtKB-ARBA"/>
</dbReference>
<dbReference type="InterPro" id="IPR013525">
    <property type="entry name" value="ABC2_TM"/>
</dbReference>
<feature type="domain" description="ABC transporter" evidence="10">
    <location>
        <begin position="1"/>
        <end position="211"/>
    </location>
</feature>
<comment type="similarity">
    <text evidence="2">Belongs to the ABC transporter superfamily. ABCG family. Eye pigment precursor importer (TC 3.A.1.204) subfamily.</text>
</comment>
<evidence type="ECO:0000256" key="7">
    <source>
        <dbReference type="ARBA" id="ARBA00022989"/>
    </source>
</evidence>
<reference evidence="12" key="1">
    <citation type="submission" date="2021-02" db="EMBL/GenBank/DDBJ databases">
        <authorList>
            <person name="Nowell W R."/>
        </authorList>
    </citation>
    <scope>NUCLEOTIDE SEQUENCE</scope>
</reference>
<evidence type="ECO:0000256" key="1">
    <source>
        <dbReference type="ARBA" id="ARBA00004141"/>
    </source>
</evidence>
<organism evidence="12 13">
    <name type="scientific">Adineta steineri</name>
    <dbReference type="NCBI Taxonomy" id="433720"/>
    <lineage>
        <taxon>Eukaryota</taxon>
        <taxon>Metazoa</taxon>
        <taxon>Spiralia</taxon>
        <taxon>Gnathifera</taxon>
        <taxon>Rotifera</taxon>
        <taxon>Eurotatoria</taxon>
        <taxon>Bdelloidea</taxon>
        <taxon>Adinetida</taxon>
        <taxon>Adinetidae</taxon>
        <taxon>Adineta</taxon>
    </lineage>
</organism>
<dbReference type="GO" id="GO:0005524">
    <property type="term" value="F:ATP binding"/>
    <property type="evidence" value="ECO:0007669"/>
    <property type="project" value="UniProtKB-KW"/>
</dbReference>
<dbReference type="Pfam" id="PF19055">
    <property type="entry name" value="ABC2_membrane_7"/>
    <property type="match status" value="1"/>
</dbReference>
<dbReference type="GO" id="GO:0140359">
    <property type="term" value="F:ABC-type transporter activity"/>
    <property type="evidence" value="ECO:0007669"/>
    <property type="project" value="InterPro"/>
</dbReference>
<dbReference type="EMBL" id="CAJNOG010002017">
    <property type="protein sequence ID" value="CAF1485043.1"/>
    <property type="molecule type" value="Genomic_DNA"/>
</dbReference>
<keyword evidence="3" id="KW-0813">Transport</keyword>
<dbReference type="Pfam" id="PF00005">
    <property type="entry name" value="ABC_tran"/>
    <property type="match status" value="1"/>
</dbReference>
<evidence type="ECO:0000256" key="5">
    <source>
        <dbReference type="ARBA" id="ARBA00022741"/>
    </source>
</evidence>
<dbReference type="GO" id="GO:0008514">
    <property type="term" value="F:organic anion transmembrane transporter activity"/>
    <property type="evidence" value="ECO:0007669"/>
    <property type="project" value="UniProtKB-ARBA"/>
</dbReference>
<keyword evidence="4 9" id="KW-0812">Transmembrane</keyword>
<comment type="subcellular location">
    <subcellularLocation>
        <location evidence="1">Membrane</location>
        <topology evidence="1">Multi-pass membrane protein</topology>
    </subcellularLocation>
</comment>
<dbReference type="GO" id="GO:0015562">
    <property type="term" value="F:efflux transmembrane transporter activity"/>
    <property type="evidence" value="ECO:0007669"/>
    <property type="project" value="UniProtKB-ARBA"/>
</dbReference>
<keyword evidence="8 9" id="KW-0472">Membrane</keyword>
<dbReference type="FunFam" id="3.40.50.300:FF:000622">
    <property type="entry name" value="ATP-binding cassette sub-family G member 2"/>
    <property type="match status" value="1"/>
</dbReference>
<dbReference type="Gene3D" id="3.40.50.300">
    <property type="entry name" value="P-loop containing nucleotide triphosphate hydrolases"/>
    <property type="match status" value="1"/>
</dbReference>
<dbReference type="PANTHER" id="PTHR19241">
    <property type="entry name" value="ATP-BINDING CASSETTE TRANSPORTER"/>
    <property type="match status" value="1"/>
</dbReference>
<dbReference type="CDD" id="cd03213">
    <property type="entry name" value="ABCG_EPDR"/>
    <property type="match status" value="1"/>
</dbReference>
<dbReference type="Proteomes" id="UP000663844">
    <property type="component" value="Unassembled WGS sequence"/>
</dbReference>
<accession>A0A819SRV8</accession>
<dbReference type="InterPro" id="IPR003593">
    <property type="entry name" value="AAA+_ATPase"/>
</dbReference>
<evidence type="ECO:0000256" key="9">
    <source>
        <dbReference type="SAM" id="Phobius"/>
    </source>
</evidence>
<protein>
    <recommendedName>
        <fullName evidence="10">ABC transporter domain-containing protein</fullName>
    </recommendedName>
</protein>
<comment type="caution">
    <text evidence="12">The sequence shown here is derived from an EMBL/GenBank/DDBJ whole genome shotgun (WGS) entry which is preliminary data.</text>
</comment>
<keyword evidence="6" id="KW-0067">ATP-binding</keyword>